<dbReference type="PANTHER" id="PTHR24221">
    <property type="entry name" value="ATP-BINDING CASSETTE SUB-FAMILY B"/>
    <property type="match status" value="1"/>
</dbReference>
<evidence type="ECO:0000256" key="8">
    <source>
        <dbReference type="SAM" id="Coils"/>
    </source>
</evidence>
<comment type="similarity">
    <text evidence="7">Belongs to the ABC transporter superfamily. ABCB family. Heavy Metal importer (TC 3.A.1.210) subfamily.</text>
</comment>
<feature type="transmembrane region" description="Helical" evidence="10">
    <location>
        <begin position="294"/>
        <end position="318"/>
    </location>
</feature>
<feature type="region of interest" description="Disordered" evidence="9">
    <location>
        <begin position="1795"/>
        <end position="1823"/>
    </location>
</feature>
<dbReference type="Gene3D" id="2.60.120.10">
    <property type="entry name" value="Jelly Rolls"/>
    <property type="match status" value="2"/>
</dbReference>
<dbReference type="Gene3D" id="1.20.1560.10">
    <property type="entry name" value="ABC transporter type 1, transmembrane domain"/>
    <property type="match status" value="1"/>
</dbReference>
<dbReference type="InterPro" id="IPR018490">
    <property type="entry name" value="cNMP-bd_dom_sf"/>
</dbReference>
<organism evidence="14 15">
    <name type="scientific">Cymbomonas tetramitiformis</name>
    <dbReference type="NCBI Taxonomy" id="36881"/>
    <lineage>
        <taxon>Eukaryota</taxon>
        <taxon>Viridiplantae</taxon>
        <taxon>Chlorophyta</taxon>
        <taxon>Pyramimonadophyceae</taxon>
        <taxon>Pyramimonadales</taxon>
        <taxon>Pyramimonadaceae</taxon>
        <taxon>Cymbomonas</taxon>
    </lineage>
</organism>
<keyword evidence="6 10" id="KW-0472">Membrane</keyword>
<evidence type="ECO:0000256" key="7">
    <source>
        <dbReference type="ARBA" id="ARBA00024363"/>
    </source>
</evidence>
<dbReference type="Pfam" id="PF00027">
    <property type="entry name" value="cNMP_binding"/>
    <property type="match status" value="1"/>
</dbReference>
<dbReference type="GO" id="GO:0005524">
    <property type="term" value="F:ATP binding"/>
    <property type="evidence" value="ECO:0007669"/>
    <property type="project" value="UniProtKB-KW"/>
</dbReference>
<dbReference type="InterPro" id="IPR011527">
    <property type="entry name" value="ABC1_TM_dom"/>
</dbReference>
<dbReference type="PROSITE" id="PS50042">
    <property type="entry name" value="CNMP_BINDING_3"/>
    <property type="match status" value="2"/>
</dbReference>
<protein>
    <submittedName>
        <fullName evidence="14">Uncharacterized protein</fullName>
    </submittedName>
</protein>
<dbReference type="InterPro" id="IPR014710">
    <property type="entry name" value="RmlC-like_jellyroll"/>
</dbReference>
<dbReference type="GO" id="GO:0140359">
    <property type="term" value="F:ABC-type transporter activity"/>
    <property type="evidence" value="ECO:0007669"/>
    <property type="project" value="InterPro"/>
</dbReference>
<keyword evidence="8" id="KW-0175">Coiled coil</keyword>
<evidence type="ECO:0000313" key="14">
    <source>
        <dbReference type="EMBL" id="KAK3240918.1"/>
    </source>
</evidence>
<feature type="domain" description="Cyclic nucleotide-binding" evidence="11">
    <location>
        <begin position="639"/>
        <end position="724"/>
    </location>
</feature>
<evidence type="ECO:0000313" key="15">
    <source>
        <dbReference type="Proteomes" id="UP001190700"/>
    </source>
</evidence>
<dbReference type="GO" id="GO:0034040">
    <property type="term" value="F:ATPase-coupled lipid transmembrane transporter activity"/>
    <property type="evidence" value="ECO:0007669"/>
    <property type="project" value="TreeGrafter"/>
</dbReference>
<gene>
    <name evidence="14" type="ORF">CYMTET_49275</name>
</gene>
<dbReference type="InterPro" id="IPR003593">
    <property type="entry name" value="AAA+_ATPase"/>
</dbReference>
<dbReference type="InterPro" id="IPR039421">
    <property type="entry name" value="Type_1_exporter"/>
</dbReference>
<evidence type="ECO:0000259" key="12">
    <source>
        <dbReference type="PROSITE" id="PS50893"/>
    </source>
</evidence>
<dbReference type="InterPro" id="IPR000595">
    <property type="entry name" value="cNMP-bd_dom"/>
</dbReference>
<feature type="coiled-coil region" evidence="8">
    <location>
        <begin position="1582"/>
        <end position="1659"/>
    </location>
</feature>
<keyword evidence="3" id="KW-0547">Nucleotide-binding</keyword>
<dbReference type="CDD" id="cd00038">
    <property type="entry name" value="CAP_ED"/>
    <property type="match status" value="2"/>
</dbReference>
<evidence type="ECO:0000256" key="4">
    <source>
        <dbReference type="ARBA" id="ARBA00022840"/>
    </source>
</evidence>
<keyword evidence="15" id="KW-1185">Reference proteome</keyword>
<comment type="subcellular location">
    <subcellularLocation>
        <location evidence="1">Membrane</location>
        <topology evidence="1">Multi-pass membrane protein</topology>
    </subcellularLocation>
</comment>
<dbReference type="InterPro" id="IPR027417">
    <property type="entry name" value="P-loop_NTPase"/>
</dbReference>
<evidence type="ECO:0000259" key="13">
    <source>
        <dbReference type="PROSITE" id="PS50929"/>
    </source>
</evidence>
<dbReference type="PROSITE" id="PS50893">
    <property type="entry name" value="ABC_TRANSPORTER_2"/>
    <property type="match status" value="1"/>
</dbReference>
<dbReference type="Pfam" id="PF00005">
    <property type="entry name" value="ABC_tran"/>
    <property type="match status" value="1"/>
</dbReference>
<feature type="compositionally biased region" description="Basic residues" evidence="9">
    <location>
        <begin position="1796"/>
        <end position="1809"/>
    </location>
</feature>
<dbReference type="CDD" id="cd03228">
    <property type="entry name" value="ABCC_MRP_Like"/>
    <property type="match status" value="1"/>
</dbReference>
<feature type="domain" description="ABC transmembrane type-1" evidence="13">
    <location>
        <begin position="108"/>
        <end position="320"/>
    </location>
</feature>
<feature type="transmembrane region" description="Helical" evidence="10">
    <location>
        <begin position="263"/>
        <end position="282"/>
    </location>
</feature>
<dbReference type="InterPro" id="IPR036640">
    <property type="entry name" value="ABC1_TM_sf"/>
</dbReference>
<dbReference type="SMART" id="SM00100">
    <property type="entry name" value="cNMP"/>
    <property type="match status" value="3"/>
</dbReference>
<evidence type="ECO:0000256" key="10">
    <source>
        <dbReference type="SAM" id="Phobius"/>
    </source>
</evidence>
<comment type="caution">
    <text evidence="14">The sequence shown here is derived from an EMBL/GenBank/DDBJ whole genome shotgun (WGS) entry which is preliminary data.</text>
</comment>
<dbReference type="GO" id="GO:0016887">
    <property type="term" value="F:ATP hydrolysis activity"/>
    <property type="evidence" value="ECO:0007669"/>
    <property type="project" value="InterPro"/>
</dbReference>
<evidence type="ECO:0000256" key="3">
    <source>
        <dbReference type="ARBA" id="ARBA00022741"/>
    </source>
</evidence>
<dbReference type="Gene3D" id="3.40.50.300">
    <property type="entry name" value="P-loop containing nucleotide triphosphate hydrolases"/>
    <property type="match status" value="1"/>
</dbReference>
<dbReference type="SUPFAM" id="SSF52540">
    <property type="entry name" value="P-loop containing nucleoside triphosphate hydrolases"/>
    <property type="match status" value="1"/>
</dbReference>
<dbReference type="SMART" id="SM00382">
    <property type="entry name" value="AAA"/>
    <property type="match status" value="1"/>
</dbReference>
<evidence type="ECO:0000256" key="6">
    <source>
        <dbReference type="ARBA" id="ARBA00023136"/>
    </source>
</evidence>
<dbReference type="PROSITE" id="PS50929">
    <property type="entry name" value="ABC_TM1F"/>
    <property type="match status" value="1"/>
</dbReference>
<feature type="domain" description="ABC transporter" evidence="12">
    <location>
        <begin position="355"/>
        <end position="590"/>
    </location>
</feature>
<evidence type="ECO:0000256" key="1">
    <source>
        <dbReference type="ARBA" id="ARBA00004141"/>
    </source>
</evidence>
<dbReference type="Pfam" id="PF00664">
    <property type="entry name" value="ABC_membrane"/>
    <property type="match status" value="1"/>
</dbReference>
<accession>A0AAE0BRM7</accession>
<feature type="domain" description="Cyclic nucleotide-binding" evidence="11">
    <location>
        <begin position="755"/>
        <end position="884"/>
    </location>
</feature>
<feature type="coiled-coil region" evidence="8">
    <location>
        <begin position="1148"/>
        <end position="1186"/>
    </location>
</feature>
<keyword evidence="4" id="KW-0067">ATP-binding</keyword>
<evidence type="ECO:0000256" key="5">
    <source>
        <dbReference type="ARBA" id="ARBA00022989"/>
    </source>
</evidence>
<keyword evidence="5 10" id="KW-1133">Transmembrane helix</keyword>
<dbReference type="Proteomes" id="UP001190700">
    <property type="component" value="Unassembled WGS sequence"/>
</dbReference>
<feature type="transmembrane region" description="Helical" evidence="10">
    <location>
        <begin position="160"/>
        <end position="183"/>
    </location>
</feature>
<dbReference type="SUPFAM" id="SSF51206">
    <property type="entry name" value="cAMP-binding domain-like"/>
    <property type="match status" value="2"/>
</dbReference>
<proteinExistence type="inferred from homology"/>
<reference evidence="14 15" key="1">
    <citation type="journal article" date="2015" name="Genome Biol. Evol.">
        <title>Comparative Genomics of a Bacterivorous Green Alga Reveals Evolutionary Causalities and Consequences of Phago-Mixotrophic Mode of Nutrition.</title>
        <authorList>
            <person name="Burns J.A."/>
            <person name="Paasch A."/>
            <person name="Narechania A."/>
            <person name="Kim E."/>
        </authorList>
    </citation>
    <scope>NUCLEOTIDE SEQUENCE [LARGE SCALE GENOMIC DNA]</scope>
    <source>
        <strain evidence="14 15">PLY_AMNH</strain>
    </source>
</reference>
<evidence type="ECO:0000259" key="11">
    <source>
        <dbReference type="PROSITE" id="PS50042"/>
    </source>
</evidence>
<keyword evidence="2 10" id="KW-0812">Transmembrane</keyword>
<evidence type="ECO:0000256" key="2">
    <source>
        <dbReference type="ARBA" id="ARBA00022692"/>
    </source>
</evidence>
<dbReference type="EMBL" id="LGRX02033517">
    <property type="protein sequence ID" value="KAK3240918.1"/>
    <property type="molecule type" value="Genomic_DNA"/>
</dbReference>
<dbReference type="SUPFAM" id="SSF90123">
    <property type="entry name" value="ABC transporter transmembrane region"/>
    <property type="match status" value="1"/>
</dbReference>
<evidence type="ECO:0000256" key="9">
    <source>
        <dbReference type="SAM" id="MobiDB-lite"/>
    </source>
</evidence>
<dbReference type="PANTHER" id="PTHR24221:SF654">
    <property type="entry name" value="ATP-BINDING CASSETTE SUB-FAMILY B MEMBER 6"/>
    <property type="match status" value="1"/>
</dbReference>
<dbReference type="GO" id="GO:0016020">
    <property type="term" value="C:membrane"/>
    <property type="evidence" value="ECO:0007669"/>
    <property type="project" value="UniProtKB-SubCell"/>
</dbReference>
<sequence>MRSRRRANIVWTLNWLYANEFNKSLRTLANIILLALWQAGRPYVIIYLFSSGGSEDSETDSGGFWESETFESLVTWAAVLLIGDLFNAYLTQEYILNIPAGGCFVPVMQRKLIEHLLETPYDVIEETRVSEVLNIMDFDIPNLNNNIGSFCTLFRKLLQLVLLLSSLLSISWVLTIALIFPVLQYSYYCNKSGMSLAANMDQQNTAAKKFAASSEEVLSTVLLRRVNGLQMVYDDLLDKLAQTHRESYTACKHGNASNERNKILLLVVIQMIVILGGAFLISSESEHQLSSAMFIGYFMSSVSMQTIVTDLATAMNLFNSSQASLDSVLQCLNTPVMPPREAASLPHAEKATISLEACSLWSQPSASGIERPILHNVSFTLPANAKCGLVGPSGCGKTTLFKLLTKLYPLTQGQVLIGGVMLQNVDTVKMMAVQEQETLLMEGTLAYNIMIGEEEHSEQFQEVLQLACLEQDVARLPWGAYTEIGRTSTQLSVGIRQRVGLARALYRQHAGRPVLLLDEPASAQDLAHTETIGKSLASLRDCTVLVITHAITLLELFDWIVVMTNSRVAEYGKKQDLLEKKGHWYRLARPFEDLTIDATGKVQISTELLMSAWLFAAPQITTEMIKPFTRFFIPRHCAEGEALQTQGNPADTMFIVIYGMVRESVVLASGAADVGAKQSSVWRPGEIRGLDNLVGEEKASNVSCICEVPTLVMTLPRAFFQFVLQSEGELVTAVNETVRTVATCRSPAFIGGLWPFATLKETELQAVADQLQIQVYEEDSILLESWDINDTLFIVASGRVDVGEAEATPGSKQSGKILRPRLAESFFGEQAAANLFTRAYTGQQTGDKKGGREWTTESYKLISARCSSRCVLLTLDKLAMDRLMIQQIGFAKTVAQLTGNLSHMVAPAQLRQIWLFALLPEELLRTLTGFFEAGAYASGSELFESGTVEARYLHVVVHGEVTTVDPQIGSAVTQPGAALNPASFTAQRATAGEAQGKLQRSWAYVTSKGQCVTARMPHHLLEDSLHDYDVTHGTSVAKDFHRLVSMWQTMRTMEGLRRIPPLCTSDVPMSLGANEVLLQNGETLALLRTPLVYIVLSGEIKVKRLGGAEEVLREGAYFQAGKAAGDNVHHAVGAKAVSAVAVALAVPRAASQDEAQRLEMDRQQARERMSARVREARKRVAELEIRLGLRPRFNSERCWEIVLSHLRRLVIARQISPEDGWSYATLTADVGTKRPPDEELLSLEQKEASLTSQAEARTARLAELAARWNELGCGALCHKGPSHGSVYLDPTSTEDLSTARIAAIKRGLERAQEELLVAIRLSQSEAKRLHTKLGLPMEEMLPTIESFQKLGTTAAARIAWESEIQRLQACFQTLVKQQQQQLEALWTDLQVPAARRAPYLTGAESIGADTMLDKCVQEVESLEYAQQLLRDAPGGAPKRSSGAVARDAVSHAKMQEWMPRQQQALRQCVQCWGVLGALQGDGSDEDQMRVLALAASPNTIIELERAATALLAQCVQKDADRERAQTKERQLQQQQEADVQLLQGRGASLRLKCRELWARMGTPESDRFTLPSNADLEDAQKVVQLAEMTEKLDAQASDLEAELATMRNKLVSLHRRMGETVGASDDLDRAKGLPLRKQLHELARMLQSAEEKCSQREMQSDAPGNQPIAAWESKDVPELGVDPKDEADELLAQQREAADQQRLLHGDDGWAVFQNMRAHLVGERLQLATFLRMADSKGGNVTRADLQRLLQKSGIAHGPQGFDEFCGMLGFPSSQSGAALGMSTIMQGYNQTEKHAKNHGKFTMRKSVRKSVIQSDSRRSSSQ</sequence>
<name>A0AAE0BRM7_9CHLO</name>
<dbReference type="InterPro" id="IPR003439">
    <property type="entry name" value="ABC_transporter-like_ATP-bd"/>
</dbReference>